<keyword evidence="3" id="KW-1185">Reference proteome</keyword>
<sequence length="376" mass="42755">MVLTAHFIDSEWKMHKRVLNFCVISNHQGSTIGKLIENCLLEWGIEKVLAITVDNASANKVAINWVRSKLNRRAKAEPVLQGKYLHVRCLAHITNLIVVSGLKRLSKSILAIRNAVRYVRSSPQRLEFFKTCVEAEGLSLNGMVCMDVPTRWNSTFIMLDSALKYKKAFVRMGEDEDSPFLAYFKEPEHEVDEDGVIVSNTKHIRAGPPSEDDWENATVFVKFLRVFYEVTLKVSASLHPTVNKAFHSILAIEKEIDKLFVLPEMATGSEAEKVLIDMASKMREKYNKYFVKFEDMNVLLVVAIVLDPRFKLRHVTHLFKKEKFDDAEVEKKTTTIKEVLMSMYEEYAPRLDGGIHMRGGNVNSAAQTVNASGGRE</sequence>
<accession>A0A6P5SRL9</accession>
<organism evidence="3 4">
    <name type="scientific">Prunus avium</name>
    <name type="common">Cherry</name>
    <name type="synonym">Cerasus avium</name>
    <dbReference type="NCBI Taxonomy" id="42229"/>
    <lineage>
        <taxon>Eukaryota</taxon>
        <taxon>Viridiplantae</taxon>
        <taxon>Streptophyta</taxon>
        <taxon>Embryophyta</taxon>
        <taxon>Tracheophyta</taxon>
        <taxon>Spermatophyta</taxon>
        <taxon>Magnoliopsida</taxon>
        <taxon>eudicotyledons</taxon>
        <taxon>Gunneridae</taxon>
        <taxon>Pentapetalae</taxon>
        <taxon>rosids</taxon>
        <taxon>fabids</taxon>
        <taxon>Rosales</taxon>
        <taxon>Rosaceae</taxon>
        <taxon>Amygdaloideae</taxon>
        <taxon>Amygdaleae</taxon>
        <taxon>Prunus</taxon>
    </lineage>
</organism>
<dbReference type="Pfam" id="PF14372">
    <property type="entry name" value="hAT-like_RNase-H"/>
    <property type="match status" value="1"/>
</dbReference>
<dbReference type="Proteomes" id="UP000515124">
    <property type="component" value="Unplaced"/>
</dbReference>
<evidence type="ECO:0000313" key="3">
    <source>
        <dbReference type="Proteomes" id="UP000515124"/>
    </source>
</evidence>
<dbReference type="GeneID" id="110759163"/>
<feature type="domain" description="hAT-like transposase RNase-H fold" evidence="2">
    <location>
        <begin position="236"/>
        <end position="347"/>
    </location>
</feature>
<proteinExistence type="predicted"/>
<evidence type="ECO:0000256" key="1">
    <source>
        <dbReference type="ARBA" id="ARBA00023125"/>
    </source>
</evidence>
<keyword evidence="1" id="KW-0238">DNA-binding</keyword>
<reference evidence="4" key="1">
    <citation type="submission" date="2025-08" db="UniProtKB">
        <authorList>
            <consortium name="RefSeq"/>
        </authorList>
    </citation>
    <scope>IDENTIFICATION</scope>
</reference>
<gene>
    <name evidence="4" type="primary">LOC110759163</name>
</gene>
<dbReference type="InterPro" id="IPR025525">
    <property type="entry name" value="hAT-like_transposase_RNase-H"/>
</dbReference>
<dbReference type="InterPro" id="IPR052035">
    <property type="entry name" value="ZnF_BED_domain_contain"/>
</dbReference>
<dbReference type="AlphaFoldDB" id="A0A6P5SRL9"/>
<evidence type="ECO:0000313" key="4">
    <source>
        <dbReference type="RefSeq" id="XP_021816892.1"/>
    </source>
</evidence>
<dbReference type="KEGG" id="pavi:110759163"/>
<dbReference type="SUPFAM" id="SSF53098">
    <property type="entry name" value="Ribonuclease H-like"/>
    <property type="match status" value="1"/>
</dbReference>
<dbReference type="PANTHER" id="PTHR46481">
    <property type="entry name" value="ZINC FINGER BED DOMAIN-CONTAINING PROTEIN 4"/>
    <property type="match status" value="1"/>
</dbReference>
<dbReference type="GO" id="GO:0003677">
    <property type="term" value="F:DNA binding"/>
    <property type="evidence" value="ECO:0007669"/>
    <property type="project" value="UniProtKB-KW"/>
</dbReference>
<dbReference type="InterPro" id="IPR012337">
    <property type="entry name" value="RNaseH-like_sf"/>
</dbReference>
<dbReference type="PANTHER" id="PTHR46481:SF7">
    <property type="entry name" value="ZINC FINGER BED DOMAIN-CONTAINING PROTEIN RICESLEEPER 2-LIKE"/>
    <property type="match status" value="1"/>
</dbReference>
<dbReference type="RefSeq" id="XP_021816892.1">
    <property type="nucleotide sequence ID" value="XM_021961200.1"/>
</dbReference>
<evidence type="ECO:0000259" key="2">
    <source>
        <dbReference type="Pfam" id="PF14372"/>
    </source>
</evidence>
<name>A0A6P5SRL9_PRUAV</name>
<protein>
    <submittedName>
        <fullName evidence="4">Zinc finger BED domain-containing protein RICESLEEPER 1-like</fullName>
    </submittedName>
</protein>